<protein>
    <submittedName>
        <fullName evidence="1">Uncharacterized protein</fullName>
    </submittedName>
</protein>
<organism evidence="1 2">
    <name type="scientific">Panicum miliaceum</name>
    <name type="common">Proso millet</name>
    <name type="synonym">Broomcorn millet</name>
    <dbReference type="NCBI Taxonomy" id="4540"/>
    <lineage>
        <taxon>Eukaryota</taxon>
        <taxon>Viridiplantae</taxon>
        <taxon>Streptophyta</taxon>
        <taxon>Embryophyta</taxon>
        <taxon>Tracheophyta</taxon>
        <taxon>Spermatophyta</taxon>
        <taxon>Magnoliopsida</taxon>
        <taxon>Liliopsida</taxon>
        <taxon>Poales</taxon>
        <taxon>Poaceae</taxon>
        <taxon>PACMAD clade</taxon>
        <taxon>Panicoideae</taxon>
        <taxon>Panicodae</taxon>
        <taxon>Paniceae</taxon>
        <taxon>Panicinae</taxon>
        <taxon>Panicum</taxon>
        <taxon>Panicum sect. Panicum</taxon>
    </lineage>
</organism>
<name>A0A3L6RSS4_PANMI</name>
<dbReference type="AlphaFoldDB" id="A0A3L6RSS4"/>
<sequence>MALGLRRKVDLISSYGDSPQEISVEVHHGGFFIGFGHLRSYVDGKRNKKLIYLLQTTQQEPEMVQPVLEEELPIS</sequence>
<gene>
    <name evidence="1" type="ORF">C2845_PM11G05290</name>
</gene>
<dbReference type="EMBL" id="PQIB02000007">
    <property type="protein sequence ID" value="RLN08848.1"/>
    <property type="molecule type" value="Genomic_DNA"/>
</dbReference>
<reference evidence="2" key="1">
    <citation type="journal article" date="2019" name="Nat. Commun.">
        <title>The genome of broomcorn millet.</title>
        <authorList>
            <person name="Zou C."/>
            <person name="Miki D."/>
            <person name="Li D."/>
            <person name="Tang Q."/>
            <person name="Xiao L."/>
            <person name="Rajput S."/>
            <person name="Deng P."/>
            <person name="Jia W."/>
            <person name="Huang R."/>
            <person name="Zhang M."/>
            <person name="Sun Y."/>
            <person name="Hu J."/>
            <person name="Fu X."/>
            <person name="Schnable P.S."/>
            <person name="Li F."/>
            <person name="Zhang H."/>
            <person name="Feng B."/>
            <person name="Zhu X."/>
            <person name="Liu R."/>
            <person name="Schnable J.C."/>
            <person name="Zhu J.-K."/>
            <person name="Zhang H."/>
        </authorList>
    </citation>
    <scope>NUCLEOTIDE SEQUENCE [LARGE SCALE GENOMIC DNA]</scope>
</reference>
<dbReference type="Proteomes" id="UP000275267">
    <property type="component" value="Unassembled WGS sequence"/>
</dbReference>
<proteinExistence type="predicted"/>
<evidence type="ECO:0000313" key="1">
    <source>
        <dbReference type="EMBL" id="RLN08848.1"/>
    </source>
</evidence>
<accession>A0A3L6RSS4</accession>
<evidence type="ECO:0000313" key="2">
    <source>
        <dbReference type="Proteomes" id="UP000275267"/>
    </source>
</evidence>
<keyword evidence="2" id="KW-1185">Reference proteome</keyword>
<comment type="caution">
    <text evidence="1">The sequence shown here is derived from an EMBL/GenBank/DDBJ whole genome shotgun (WGS) entry which is preliminary data.</text>
</comment>